<dbReference type="Proteomes" id="UP001158576">
    <property type="component" value="Chromosome 2"/>
</dbReference>
<organism evidence="11 12">
    <name type="scientific">Oikopleura dioica</name>
    <name type="common">Tunicate</name>
    <dbReference type="NCBI Taxonomy" id="34765"/>
    <lineage>
        <taxon>Eukaryota</taxon>
        <taxon>Metazoa</taxon>
        <taxon>Chordata</taxon>
        <taxon>Tunicata</taxon>
        <taxon>Appendicularia</taxon>
        <taxon>Copelata</taxon>
        <taxon>Oikopleuridae</taxon>
        <taxon>Oikopleura</taxon>
    </lineage>
</organism>
<sequence length="189" mass="21900">MDKSKEETLFFIPDLPVLNSDYNLDFNDSSTSIPADSSVQNSTVSPLVSCELPPSETQAFSRWLQTWTWFAFTIPSVVIVVANALVMRRVMQTSRSNSSRAFVRSRSLGMVRNLVLSFFVCRVPFFTYWNLSTIVEIKMPSFFWCNFTKHVIVALLYVNSILNSFFYSFCNPRFSQGFSYYIRHVIRKN</sequence>
<evidence type="ECO:0000256" key="5">
    <source>
        <dbReference type="ARBA" id="ARBA00023040"/>
    </source>
</evidence>
<keyword evidence="12" id="KW-1185">Reference proteome</keyword>
<evidence type="ECO:0000256" key="7">
    <source>
        <dbReference type="ARBA" id="ARBA00023170"/>
    </source>
</evidence>
<feature type="transmembrane region" description="Helical" evidence="9">
    <location>
        <begin position="108"/>
        <end position="131"/>
    </location>
</feature>
<name>A0ABN7T2B5_OIKDI</name>
<comment type="subcellular location">
    <subcellularLocation>
        <location evidence="1">Cell membrane</location>
        <topology evidence="1">Multi-pass membrane protein</topology>
    </subcellularLocation>
</comment>
<gene>
    <name evidence="11" type="ORF">OKIOD_LOCUS14672</name>
</gene>
<evidence type="ECO:0000256" key="8">
    <source>
        <dbReference type="ARBA" id="ARBA00023224"/>
    </source>
</evidence>
<keyword evidence="8" id="KW-0807">Transducer</keyword>
<dbReference type="PANTHER" id="PTHR24229">
    <property type="entry name" value="NEUROPEPTIDES RECEPTOR"/>
    <property type="match status" value="1"/>
</dbReference>
<evidence type="ECO:0000256" key="6">
    <source>
        <dbReference type="ARBA" id="ARBA00023136"/>
    </source>
</evidence>
<evidence type="ECO:0000259" key="10">
    <source>
        <dbReference type="PROSITE" id="PS50262"/>
    </source>
</evidence>
<proteinExistence type="predicted"/>
<keyword evidence="6 9" id="KW-0472">Membrane</keyword>
<accession>A0ABN7T2B5</accession>
<dbReference type="PANTHER" id="PTHR24229:SF112">
    <property type="entry name" value="CHEMOKINE-LIKE RECEPTOR 1"/>
    <property type="match status" value="1"/>
</dbReference>
<protein>
    <submittedName>
        <fullName evidence="11">Oidioi.mRNA.OKI2018_I69.chr2.g5907.t1.cds</fullName>
    </submittedName>
</protein>
<keyword evidence="3 9" id="KW-0812">Transmembrane</keyword>
<evidence type="ECO:0000256" key="3">
    <source>
        <dbReference type="ARBA" id="ARBA00022692"/>
    </source>
</evidence>
<keyword evidence="4 9" id="KW-1133">Transmembrane helix</keyword>
<feature type="domain" description="G-protein coupled receptors family 1 profile" evidence="10">
    <location>
        <begin position="50"/>
        <end position="167"/>
    </location>
</feature>
<dbReference type="InterPro" id="IPR000276">
    <property type="entry name" value="GPCR_Rhodpsn"/>
</dbReference>
<evidence type="ECO:0000256" key="9">
    <source>
        <dbReference type="SAM" id="Phobius"/>
    </source>
</evidence>
<evidence type="ECO:0000256" key="2">
    <source>
        <dbReference type="ARBA" id="ARBA00022475"/>
    </source>
</evidence>
<evidence type="ECO:0000256" key="4">
    <source>
        <dbReference type="ARBA" id="ARBA00022989"/>
    </source>
</evidence>
<keyword evidence="2" id="KW-1003">Cell membrane</keyword>
<evidence type="ECO:0000256" key="1">
    <source>
        <dbReference type="ARBA" id="ARBA00004651"/>
    </source>
</evidence>
<evidence type="ECO:0000313" key="11">
    <source>
        <dbReference type="EMBL" id="CAG5111621.1"/>
    </source>
</evidence>
<dbReference type="PROSITE" id="PS50262">
    <property type="entry name" value="G_PROTEIN_RECEP_F1_2"/>
    <property type="match status" value="1"/>
</dbReference>
<dbReference type="Gene3D" id="1.20.1070.10">
    <property type="entry name" value="Rhodopsin 7-helix transmembrane proteins"/>
    <property type="match status" value="1"/>
</dbReference>
<feature type="transmembrane region" description="Helical" evidence="9">
    <location>
        <begin position="151"/>
        <end position="170"/>
    </location>
</feature>
<evidence type="ECO:0000313" key="12">
    <source>
        <dbReference type="Proteomes" id="UP001158576"/>
    </source>
</evidence>
<keyword evidence="7" id="KW-0675">Receptor</keyword>
<dbReference type="Pfam" id="PF00001">
    <property type="entry name" value="7tm_1"/>
    <property type="match status" value="1"/>
</dbReference>
<feature type="transmembrane region" description="Helical" evidence="9">
    <location>
        <begin position="67"/>
        <end position="87"/>
    </location>
</feature>
<keyword evidence="5" id="KW-0297">G-protein coupled receptor</keyword>
<dbReference type="InterPro" id="IPR017452">
    <property type="entry name" value="GPCR_Rhodpsn_7TM"/>
</dbReference>
<dbReference type="EMBL" id="OU015567">
    <property type="protein sequence ID" value="CAG5111621.1"/>
    <property type="molecule type" value="Genomic_DNA"/>
</dbReference>
<dbReference type="SUPFAM" id="SSF81321">
    <property type="entry name" value="Family A G protein-coupled receptor-like"/>
    <property type="match status" value="1"/>
</dbReference>
<reference evidence="11 12" key="1">
    <citation type="submission" date="2021-04" db="EMBL/GenBank/DDBJ databases">
        <authorList>
            <person name="Bliznina A."/>
        </authorList>
    </citation>
    <scope>NUCLEOTIDE SEQUENCE [LARGE SCALE GENOMIC DNA]</scope>
</reference>